<gene>
    <name evidence="1" type="ORF">NIES2135_55670</name>
</gene>
<dbReference type="Proteomes" id="UP000217895">
    <property type="component" value="Chromosome"/>
</dbReference>
<reference evidence="1 2" key="1">
    <citation type="submission" date="2017-06" db="EMBL/GenBank/DDBJ databases">
        <title>Genome sequencing of cyanobaciteial culture collection at National Institute for Environmental Studies (NIES).</title>
        <authorList>
            <person name="Hirose Y."/>
            <person name="Shimura Y."/>
            <person name="Fujisawa T."/>
            <person name="Nakamura Y."/>
            <person name="Kawachi M."/>
        </authorList>
    </citation>
    <scope>NUCLEOTIDE SEQUENCE [LARGE SCALE GENOMIC DNA]</scope>
    <source>
        <strain evidence="1 2">NIES-2135</strain>
    </source>
</reference>
<keyword evidence="2" id="KW-1185">Reference proteome</keyword>
<sequence length="102" mass="12441">MQPVSRSDVLYVIDHCWMVEDPVIDEYAYRFRLIQDRHWAEFNQAFACTDETQYEDMARHLDQIREERDRAEEILYWLFLDSELRRQGKTVPDLWEAQQAQA</sequence>
<dbReference type="AlphaFoldDB" id="A0A1Z4JPQ2"/>
<evidence type="ECO:0000313" key="2">
    <source>
        <dbReference type="Proteomes" id="UP000217895"/>
    </source>
</evidence>
<evidence type="ECO:0000313" key="1">
    <source>
        <dbReference type="EMBL" id="BAY58694.1"/>
    </source>
</evidence>
<name>A0A1Z4JPQ2_LEPBY</name>
<accession>A0A1Z4JPQ2</accession>
<protein>
    <submittedName>
        <fullName evidence="1">Uncharacterized protein</fullName>
    </submittedName>
</protein>
<dbReference type="EMBL" id="AP018203">
    <property type="protein sequence ID" value="BAY58694.1"/>
    <property type="molecule type" value="Genomic_DNA"/>
</dbReference>
<organism evidence="1 2">
    <name type="scientific">Leptolyngbya boryana NIES-2135</name>
    <dbReference type="NCBI Taxonomy" id="1973484"/>
    <lineage>
        <taxon>Bacteria</taxon>
        <taxon>Bacillati</taxon>
        <taxon>Cyanobacteriota</taxon>
        <taxon>Cyanophyceae</taxon>
        <taxon>Leptolyngbyales</taxon>
        <taxon>Leptolyngbyaceae</taxon>
        <taxon>Leptolyngbya group</taxon>
        <taxon>Leptolyngbya</taxon>
    </lineage>
</organism>
<proteinExistence type="predicted"/>